<dbReference type="PANTHER" id="PTHR36899">
    <property type="entry name" value="OS04G0395700 PROTEIN"/>
    <property type="match status" value="1"/>
</dbReference>
<reference evidence="2" key="2">
    <citation type="submission" date="2022-03" db="EMBL/GenBank/DDBJ databases">
        <title>Draft title - Genomic analysis of global carrot germplasm unveils the trajectory of domestication and the origin of high carotenoid orange carrot.</title>
        <authorList>
            <person name="Iorizzo M."/>
            <person name="Ellison S."/>
            <person name="Senalik D."/>
            <person name="Macko-Podgorni A."/>
            <person name="Grzebelus D."/>
            <person name="Bostan H."/>
            <person name="Rolling W."/>
            <person name="Curaba J."/>
            <person name="Simon P."/>
        </authorList>
    </citation>
    <scope>NUCLEOTIDE SEQUENCE</scope>
    <source>
        <tissue evidence="2">Leaf</tissue>
    </source>
</reference>
<dbReference type="OrthoDB" id="696786at2759"/>
<sequence length="185" mass="20653">MGELNNQEDPTVNHTFPPKRKPEEQDALIHSDSATKKPKPEALLESKVIETKVIETKVIEEQHIEDEDTEEDEEEYEEEEEDEDDDDDEENSNGEAEVDVKGKGIMKEDKGKGKLIEESEDDEDDSSDGAADVFGSDDESDSDLSEDPLAEVDLDNILPSRTRSRRGASRGVVIGNSDDKDNDDE</sequence>
<feature type="compositionally biased region" description="Acidic residues" evidence="1">
    <location>
        <begin position="118"/>
        <end position="127"/>
    </location>
</feature>
<dbReference type="AlphaFoldDB" id="A0A165XH60"/>
<proteinExistence type="predicted"/>
<dbReference type="Gramene" id="KZM98159">
    <property type="protein sequence ID" value="KZM98159"/>
    <property type="gene ID" value="DCAR_014479"/>
</dbReference>
<feature type="compositionally biased region" description="Basic and acidic residues" evidence="1">
    <location>
        <begin position="98"/>
        <end position="117"/>
    </location>
</feature>
<dbReference type="Proteomes" id="UP000077755">
    <property type="component" value="Chromosome 4"/>
</dbReference>
<feature type="compositionally biased region" description="Polar residues" evidence="1">
    <location>
        <begin position="1"/>
        <end position="14"/>
    </location>
</feature>
<evidence type="ECO:0000313" key="2">
    <source>
        <dbReference type="EMBL" id="WOG97111.1"/>
    </source>
</evidence>
<dbReference type="PANTHER" id="PTHR36899:SF3">
    <property type="entry name" value="F13K23.8 PROTEIN"/>
    <property type="match status" value="1"/>
</dbReference>
<dbReference type="EMBL" id="CP093346">
    <property type="protein sequence ID" value="WOG97111.1"/>
    <property type="molecule type" value="Genomic_DNA"/>
</dbReference>
<organism evidence="2 3">
    <name type="scientific">Daucus carota subsp. sativus</name>
    <name type="common">Carrot</name>
    <dbReference type="NCBI Taxonomy" id="79200"/>
    <lineage>
        <taxon>Eukaryota</taxon>
        <taxon>Viridiplantae</taxon>
        <taxon>Streptophyta</taxon>
        <taxon>Embryophyta</taxon>
        <taxon>Tracheophyta</taxon>
        <taxon>Spermatophyta</taxon>
        <taxon>Magnoliopsida</taxon>
        <taxon>eudicotyledons</taxon>
        <taxon>Gunneridae</taxon>
        <taxon>Pentapetalae</taxon>
        <taxon>asterids</taxon>
        <taxon>campanulids</taxon>
        <taxon>Apiales</taxon>
        <taxon>Apiaceae</taxon>
        <taxon>Apioideae</taxon>
        <taxon>Scandiceae</taxon>
        <taxon>Daucinae</taxon>
        <taxon>Daucus</taxon>
        <taxon>Daucus sect. Daucus</taxon>
    </lineage>
</organism>
<evidence type="ECO:0000256" key="1">
    <source>
        <dbReference type="SAM" id="MobiDB-lite"/>
    </source>
</evidence>
<dbReference type="KEGG" id="dcr:108216685"/>
<name>A0A165XH60_DAUCS</name>
<reference evidence="2" key="1">
    <citation type="journal article" date="2016" name="Nat. Genet.">
        <title>A high-quality carrot genome assembly provides new insights into carotenoid accumulation and asterid genome evolution.</title>
        <authorList>
            <person name="Iorizzo M."/>
            <person name="Ellison S."/>
            <person name="Senalik D."/>
            <person name="Zeng P."/>
            <person name="Satapoomin P."/>
            <person name="Huang J."/>
            <person name="Bowman M."/>
            <person name="Iovene M."/>
            <person name="Sanseverino W."/>
            <person name="Cavagnaro P."/>
            <person name="Yildiz M."/>
            <person name="Macko-Podgorni A."/>
            <person name="Moranska E."/>
            <person name="Grzebelus E."/>
            <person name="Grzebelus D."/>
            <person name="Ashrafi H."/>
            <person name="Zheng Z."/>
            <person name="Cheng S."/>
            <person name="Spooner D."/>
            <person name="Van Deynze A."/>
            <person name="Simon P."/>
        </authorList>
    </citation>
    <scope>NUCLEOTIDE SEQUENCE</scope>
    <source>
        <tissue evidence="2">Leaf</tissue>
    </source>
</reference>
<protein>
    <submittedName>
        <fullName evidence="2">Uncharacterized protein</fullName>
    </submittedName>
</protein>
<feature type="compositionally biased region" description="Acidic residues" evidence="1">
    <location>
        <begin position="135"/>
        <end position="154"/>
    </location>
</feature>
<feature type="region of interest" description="Disordered" evidence="1">
    <location>
        <begin position="1"/>
        <end position="185"/>
    </location>
</feature>
<evidence type="ECO:0000313" key="3">
    <source>
        <dbReference type="Proteomes" id="UP000077755"/>
    </source>
</evidence>
<feature type="compositionally biased region" description="Acidic residues" evidence="1">
    <location>
        <begin position="63"/>
        <end position="92"/>
    </location>
</feature>
<dbReference type="OMA" id="SDCCRKR"/>
<gene>
    <name evidence="2" type="ORF">DCAR_0416450</name>
</gene>
<accession>A0A165XH60</accession>
<feature type="compositionally biased region" description="Basic and acidic residues" evidence="1">
    <location>
        <begin position="20"/>
        <end position="62"/>
    </location>
</feature>
<keyword evidence="3" id="KW-1185">Reference proteome</keyword>